<dbReference type="Pfam" id="PF13439">
    <property type="entry name" value="Glyco_transf_4"/>
    <property type="match status" value="1"/>
</dbReference>
<dbReference type="InterPro" id="IPR028098">
    <property type="entry name" value="Glyco_trans_4-like_N"/>
</dbReference>
<accession>A0A101I0V5</accession>
<dbReference type="PANTHER" id="PTHR45871:SF1">
    <property type="entry name" value="PHOSPHATIDYLINOSITOL N-ACETYLGLUCOSAMINYLTRANSFERASE SUBUNIT A"/>
    <property type="match status" value="1"/>
</dbReference>
<evidence type="ECO:0000259" key="1">
    <source>
        <dbReference type="Pfam" id="PF00534"/>
    </source>
</evidence>
<comment type="caution">
    <text evidence="3">The sequence shown here is derived from an EMBL/GenBank/DDBJ whole genome shotgun (WGS) entry which is preliminary data.</text>
</comment>
<sequence length="372" mass="43791">MRKVLIVSKYFYPYESGSEKTTRYIIDYLIKRKFNVVFFCVKGDSQKLNERVVFYTIKNFEKFYDKFSKKKILKEFLDAIFGFIYILKIILKERIDVINIHYAESLMFPAVILGKIFSIKTVILWPTSSVYHLKKYEKRIVYIYSKISSKISDLFIAKGMDEVEIKKIFKVNPKRLVSTPNPIEQKDYDIPFPEKSEKLGIYYLGKYNGFKRPDILVKSIGKMKSENRKKIFVSLYGEGDYKSKVDNLVKNLDLEKIVKVNPPTKDVEGVIRNHHIFVYPSPFEPAFAQSILESFSAARLVVCKKTKAMERYFNEDSYFGLERMDTSSLAEILNFIVENYEKEKIKGVKAREIIIEKFNFDYFIDILEECLS</sequence>
<dbReference type="AlphaFoldDB" id="A0A101I0V5"/>
<protein>
    <submittedName>
        <fullName evidence="3">Glycosyl transferase group 1</fullName>
    </submittedName>
</protein>
<dbReference type="InterPro" id="IPR001296">
    <property type="entry name" value="Glyco_trans_1"/>
</dbReference>
<name>A0A101I0V5_UNCT6</name>
<dbReference type="CDD" id="cd03801">
    <property type="entry name" value="GT4_PimA-like"/>
    <property type="match status" value="1"/>
</dbReference>
<feature type="domain" description="Glycosyl transferase family 1" evidence="1">
    <location>
        <begin position="193"/>
        <end position="345"/>
    </location>
</feature>
<dbReference type="Gene3D" id="3.40.50.2000">
    <property type="entry name" value="Glycogen Phosphorylase B"/>
    <property type="match status" value="2"/>
</dbReference>
<dbReference type="Pfam" id="PF00534">
    <property type="entry name" value="Glycos_transf_1"/>
    <property type="match status" value="1"/>
</dbReference>
<gene>
    <name evidence="3" type="ORF">XE03_1699</name>
</gene>
<dbReference type="Proteomes" id="UP000053467">
    <property type="component" value="Unassembled WGS sequence"/>
</dbReference>
<evidence type="ECO:0000313" key="3">
    <source>
        <dbReference type="EMBL" id="KUK86158.1"/>
    </source>
</evidence>
<dbReference type="EMBL" id="LGGX01000027">
    <property type="protein sequence ID" value="KUK86158.1"/>
    <property type="molecule type" value="Genomic_DNA"/>
</dbReference>
<feature type="domain" description="Glycosyltransferase subfamily 4-like N-terminal" evidence="2">
    <location>
        <begin position="17"/>
        <end position="183"/>
    </location>
</feature>
<evidence type="ECO:0000313" key="4">
    <source>
        <dbReference type="Proteomes" id="UP000053467"/>
    </source>
</evidence>
<keyword evidence="3" id="KW-0808">Transferase</keyword>
<dbReference type="GO" id="GO:0016757">
    <property type="term" value="F:glycosyltransferase activity"/>
    <property type="evidence" value="ECO:0007669"/>
    <property type="project" value="InterPro"/>
</dbReference>
<dbReference type="SUPFAM" id="SSF53756">
    <property type="entry name" value="UDP-Glycosyltransferase/glycogen phosphorylase"/>
    <property type="match status" value="1"/>
</dbReference>
<proteinExistence type="predicted"/>
<reference evidence="4" key="1">
    <citation type="journal article" date="2015" name="MBio">
        <title>Genome-Resolved Metagenomic Analysis Reveals Roles for Candidate Phyla and Other Microbial Community Members in Biogeochemical Transformations in Oil Reservoirs.</title>
        <authorList>
            <person name="Hu P."/>
            <person name="Tom L."/>
            <person name="Singh A."/>
            <person name="Thomas B.C."/>
            <person name="Baker B.J."/>
            <person name="Piceno Y.M."/>
            <person name="Andersen G.L."/>
            <person name="Banfield J.F."/>
        </authorList>
    </citation>
    <scope>NUCLEOTIDE SEQUENCE [LARGE SCALE GENOMIC DNA]</scope>
</reference>
<evidence type="ECO:0000259" key="2">
    <source>
        <dbReference type="Pfam" id="PF13439"/>
    </source>
</evidence>
<organism evidence="3 4">
    <name type="scientific">candidate division TA06 bacterium 34_109</name>
    <dbReference type="NCBI Taxonomy" id="1635277"/>
    <lineage>
        <taxon>Bacteria</taxon>
        <taxon>Bacteria division TA06</taxon>
    </lineage>
</organism>
<dbReference type="PANTHER" id="PTHR45871">
    <property type="entry name" value="N-ACETYLGLUCOSAMINYL-PHOSPHATIDYLINOSITOL BIOSYNTHETIC PROTEIN"/>
    <property type="match status" value="1"/>
</dbReference>